<organism evidence="2 3">
    <name type="scientific">Candidatus Korobacter versatilis</name>
    <dbReference type="NCBI Taxonomy" id="658062"/>
    <lineage>
        <taxon>Bacteria</taxon>
        <taxon>Pseudomonadati</taxon>
        <taxon>Acidobacteriota</taxon>
        <taxon>Terriglobia</taxon>
        <taxon>Terriglobales</taxon>
        <taxon>Candidatus Korobacteraceae</taxon>
        <taxon>Candidatus Korobacter</taxon>
    </lineage>
</organism>
<evidence type="ECO:0000256" key="1">
    <source>
        <dbReference type="SAM" id="SignalP"/>
    </source>
</evidence>
<comment type="caution">
    <text evidence="2">The sequence shown here is derived from an EMBL/GenBank/DDBJ whole genome shotgun (WGS) entry which is preliminary data.</text>
</comment>
<proteinExistence type="predicted"/>
<reference evidence="2" key="1">
    <citation type="submission" date="2020-07" db="EMBL/GenBank/DDBJ databases">
        <title>Huge and variable diversity of episymbiotic CPR bacteria and DPANN archaea in groundwater ecosystems.</title>
        <authorList>
            <person name="He C.Y."/>
            <person name="Keren R."/>
            <person name="Whittaker M."/>
            <person name="Farag I.F."/>
            <person name="Doudna J."/>
            <person name="Cate J.H.D."/>
            <person name="Banfield J.F."/>
        </authorList>
    </citation>
    <scope>NUCLEOTIDE SEQUENCE</scope>
    <source>
        <strain evidence="2">NC_groundwater_580_Pr5_B-0.1um_64_19</strain>
    </source>
</reference>
<evidence type="ECO:0000313" key="2">
    <source>
        <dbReference type="EMBL" id="MBI2679359.1"/>
    </source>
</evidence>
<name>A0A932ABT7_9BACT</name>
<sequence>MNRCASAVASLALLLFVWAGAGDSLAQQAAPSDQRSLADSLERKVEYLRTNAAKTKPDPRPTVLTNEEVDAYMNSGRLKVPNGVSDIHLTTTAGEATASAKVDFDRLLRDVRKSSLLWQLFTGVHEVKARCGVWGKDGLGNVHVQNVWLDGHEVPRVALEFFLERYLKPKVPQAALDSRFRMPVRIWSATVTSGKTTLVQR</sequence>
<dbReference type="Proteomes" id="UP000779809">
    <property type="component" value="Unassembled WGS sequence"/>
</dbReference>
<feature type="signal peptide" evidence="1">
    <location>
        <begin position="1"/>
        <end position="21"/>
    </location>
</feature>
<keyword evidence="1" id="KW-0732">Signal</keyword>
<dbReference type="AlphaFoldDB" id="A0A932ABT7"/>
<accession>A0A932ABT7</accession>
<protein>
    <submittedName>
        <fullName evidence="2">Uncharacterized protein</fullName>
    </submittedName>
</protein>
<dbReference type="EMBL" id="JACPNR010000014">
    <property type="protein sequence ID" value="MBI2679359.1"/>
    <property type="molecule type" value="Genomic_DNA"/>
</dbReference>
<evidence type="ECO:0000313" key="3">
    <source>
        <dbReference type="Proteomes" id="UP000779809"/>
    </source>
</evidence>
<feature type="chain" id="PRO_5038141193" evidence="1">
    <location>
        <begin position="22"/>
        <end position="201"/>
    </location>
</feature>
<gene>
    <name evidence="2" type="ORF">HYX28_11310</name>
</gene>